<evidence type="ECO:0000313" key="3">
    <source>
        <dbReference type="Proteomes" id="UP000815677"/>
    </source>
</evidence>
<dbReference type="Proteomes" id="UP000815677">
    <property type="component" value="Unassembled WGS sequence"/>
</dbReference>
<protein>
    <recommendedName>
        <fullName evidence="4">C2H2-type domain-containing protein</fullName>
    </recommendedName>
</protein>
<evidence type="ECO:0000313" key="2">
    <source>
        <dbReference type="EMBL" id="GAT45808.1"/>
    </source>
</evidence>
<evidence type="ECO:0008006" key="4">
    <source>
        <dbReference type="Google" id="ProtNLM"/>
    </source>
</evidence>
<evidence type="ECO:0000256" key="1">
    <source>
        <dbReference type="SAM" id="MobiDB-lite"/>
    </source>
</evidence>
<reference evidence="2" key="1">
    <citation type="submission" date="2014-09" db="EMBL/GenBank/DDBJ databases">
        <title>Genome sequence of the luminous mushroom Mycena chlorophos for searching fungal bioluminescence genes.</title>
        <authorList>
            <person name="Tanaka Y."/>
            <person name="Kasuga D."/>
            <person name="Oba Y."/>
            <person name="Hase S."/>
            <person name="Sato K."/>
            <person name="Oba Y."/>
            <person name="Sakakibara Y."/>
        </authorList>
    </citation>
    <scope>NUCLEOTIDE SEQUENCE</scope>
</reference>
<dbReference type="EMBL" id="DF841719">
    <property type="protein sequence ID" value="GAT45808.1"/>
    <property type="molecule type" value="Genomic_DNA"/>
</dbReference>
<organism evidence="2 3">
    <name type="scientific">Mycena chlorophos</name>
    <name type="common">Agaric fungus</name>
    <name type="synonym">Agaricus chlorophos</name>
    <dbReference type="NCBI Taxonomy" id="658473"/>
    <lineage>
        <taxon>Eukaryota</taxon>
        <taxon>Fungi</taxon>
        <taxon>Dikarya</taxon>
        <taxon>Basidiomycota</taxon>
        <taxon>Agaricomycotina</taxon>
        <taxon>Agaricomycetes</taxon>
        <taxon>Agaricomycetidae</taxon>
        <taxon>Agaricales</taxon>
        <taxon>Marasmiineae</taxon>
        <taxon>Mycenaceae</taxon>
        <taxon>Mycena</taxon>
    </lineage>
</organism>
<name>A0ABQ0L3T9_MYCCL</name>
<sequence>MPRPGSHAPSSLPPTENPAAESVVLSNPLKRRADDADENEANDNSSLTTEYGAVAKRARTTQFVLPAPWREKNPGQNAFCPVCHRRFSTFRNRNTHLKNDIPSCRAIAQKHNHYIPGPQERIALFVAEEPDSVRRADEEEAVQPISGAIWLAFGVRVLVENAAQQAAHRRSQTSVCPGLSHSNIRDVFPPVPYAERTVHQLPQEVAVSVGNIWVPDGFPDLFGGRGSSGVGPDLLLDSLHDGNGCSARRVWRLSAVRRWLLRGKSVTGGVCGRLYPPGYPPGPEIRLPPSSDHLP</sequence>
<proteinExistence type="predicted"/>
<feature type="region of interest" description="Disordered" evidence="1">
    <location>
        <begin position="1"/>
        <end position="53"/>
    </location>
</feature>
<accession>A0ABQ0L3T9</accession>
<keyword evidence="3" id="KW-1185">Reference proteome</keyword>
<gene>
    <name evidence="2" type="ORF">MCHLO_03368</name>
</gene>